<keyword evidence="2" id="KW-0805">Transcription regulation</keyword>
<dbReference type="SMART" id="SM00432">
    <property type="entry name" value="MADS"/>
    <property type="match status" value="1"/>
</dbReference>
<dbReference type="EMBL" id="AY936227">
    <property type="protein sequence ID" value="AAY25573.1"/>
    <property type="molecule type" value="mRNA"/>
</dbReference>
<feature type="coiled-coil region" evidence="6">
    <location>
        <begin position="76"/>
        <end position="103"/>
    </location>
</feature>
<evidence type="ECO:0000256" key="5">
    <source>
        <dbReference type="ARBA" id="ARBA00023242"/>
    </source>
</evidence>
<evidence type="ECO:0000313" key="9">
    <source>
        <dbReference type="EMBL" id="AAY25573.1"/>
    </source>
</evidence>
<comment type="subcellular location">
    <subcellularLocation>
        <location evidence="1">Nucleus</location>
    </subcellularLocation>
</comment>
<dbReference type="Gene3D" id="3.40.1810.10">
    <property type="entry name" value="Transcription factor, MADS-box"/>
    <property type="match status" value="1"/>
</dbReference>
<dbReference type="CDD" id="cd00265">
    <property type="entry name" value="MADS_MEF2_like"/>
    <property type="match status" value="1"/>
</dbReference>
<dbReference type="GO" id="GO:0046983">
    <property type="term" value="F:protein dimerization activity"/>
    <property type="evidence" value="ECO:0007669"/>
    <property type="project" value="InterPro"/>
</dbReference>
<dbReference type="GO" id="GO:0045944">
    <property type="term" value="P:positive regulation of transcription by RNA polymerase II"/>
    <property type="evidence" value="ECO:0007669"/>
    <property type="project" value="InterPro"/>
</dbReference>
<name>Q2TDX9_ILLFL</name>
<dbReference type="GO" id="GO:0000977">
    <property type="term" value="F:RNA polymerase II transcription regulatory region sequence-specific DNA binding"/>
    <property type="evidence" value="ECO:0007669"/>
    <property type="project" value="InterPro"/>
</dbReference>
<keyword evidence="4" id="KW-0804">Transcription</keyword>
<organism evidence="9">
    <name type="scientific">Illicium floridanum</name>
    <name type="common">Florida anise tree</name>
    <name type="synonym">Badianifera floridana</name>
    <dbReference type="NCBI Taxonomy" id="13098"/>
    <lineage>
        <taxon>Eukaryota</taxon>
        <taxon>Viridiplantae</taxon>
        <taxon>Streptophyta</taxon>
        <taxon>Embryophyta</taxon>
        <taxon>Tracheophyta</taxon>
        <taxon>Spermatophyta</taxon>
        <taxon>Magnoliopsida</taxon>
        <taxon>Austrobaileyales</taxon>
        <taxon>Schisandraceae</taxon>
        <taxon>Illicium</taxon>
    </lineage>
</organism>
<dbReference type="PROSITE" id="PS50066">
    <property type="entry name" value="MADS_BOX_2"/>
    <property type="match status" value="1"/>
</dbReference>
<dbReference type="InterPro" id="IPR036879">
    <property type="entry name" value="TF_MADSbox_sf"/>
</dbReference>
<accession>Q2TDX9</accession>
<dbReference type="AlphaFoldDB" id="Q2TDX9"/>
<dbReference type="InterPro" id="IPR033896">
    <property type="entry name" value="MEF2-like_N"/>
</dbReference>
<keyword evidence="3" id="KW-0238">DNA-binding</keyword>
<evidence type="ECO:0000256" key="2">
    <source>
        <dbReference type="ARBA" id="ARBA00023015"/>
    </source>
</evidence>
<dbReference type="PANTHER" id="PTHR48019">
    <property type="entry name" value="SERUM RESPONSE FACTOR HOMOLOG"/>
    <property type="match status" value="1"/>
</dbReference>
<evidence type="ECO:0000259" key="8">
    <source>
        <dbReference type="PROSITE" id="PS51297"/>
    </source>
</evidence>
<protein>
    <submittedName>
        <fullName evidence="9">AP3-3</fullName>
    </submittedName>
</protein>
<evidence type="ECO:0000256" key="4">
    <source>
        <dbReference type="ARBA" id="ARBA00023163"/>
    </source>
</evidence>
<dbReference type="PRINTS" id="PR00404">
    <property type="entry name" value="MADSDOMAIN"/>
</dbReference>
<evidence type="ECO:0000256" key="6">
    <source>
        <dbReference type="SAM" id="Coils"/>
    </source>
</evidence>
<dbReference type="GO" id="GO:0005634">
    <property type="term" value="C:nucleus"/>
    <property type="evidence" value="ECO:0007669"/>
    <property type="project" value="UniProtKB-SubCell"/>
</dbReference>
<evidence type="ECO:0000259" key="7">
    <source>
        <dbReference type="PROSITE" id="PS50066"/>
    </source>
</evidence>
<dbReference type="Pfam" id="PF01486">
    <property type="entry name" value="K-box"/>
    <property type="match status" value="1"/>
</dbReference>
<dbReference type="InterPro" id="IPR050142">
    <property type="entry name" value="MADS-box/MEF2_TF"/>
</dbReference>
<reference evidence="9" key="1">
    <citation type="submission" date="2005-02" db="EMBL/GenBank/DDBJ databases">
        <title>Expression of floral MADS-box genes in basal angiosperms: Implications for the evolution of floral regulators.</title>
        <authorList>
            <person name="Kim S."/>
            <person name="Koh J."/>
            <person name="Yoo M.-J."/>
            <person name="Kong H."/>
            <person name="Hu Y."/>
            <person name="Ma H."/>
            <person name="Soltis P.S."/>
            <person name="Soltis D.E."/>
        </authorList>
    </citation>
    <scope>NUCLEOTIDE SEQUENCE</scope>
</reference>
<dbReference type="InterPro" id="IPR002100">
    <property type="entry name" value="TF_MADSbox"/>
</dbReference>
<dbReference type="InterPro" id="IPR002487">
    <property type="entry name" value="TF_Kbox"/>
</dbReference>
<sequence>KRIENSTNRQVTFSKRRVGILKKARELSVLCDAEVSLIMFSNSGKLSEYCTPSTSIKSILDRYQHVSGINLWSSHYQKMKSHLNKLQQENERLRKDIRHTKGEDLDGLSFDELRGLEHSIDEYLKVVSEKKMRKIVTQIDTCKKKVRSALEQHKLLLRETETIDHDPQYSLYDSETDFEPVLGLGNGHQQLEYHLQPNNHQAEVGDDIGYNFHDLRLG</sequence>
<evidence type="ECO:0000256" key="3">
    <source>
        <dbReference type="ARBA" id="ARBA00023125"/>
    </source>
</evidence>
<feature type="domain" description="K-box" evidence="8">
    <location>
        <begin position="76"/>
        <end position="166"/>
    </location>
</feature>
<gene>
    <name evidence="9" type="primary">AP3-3</name>
</gene>
<evidence type="ECO:0000256" key="1">
    <source>
        <dbReference type="ARBA" id="ARBA00004123"/>
    </source>
</evidence>
<keyword evidence="6" id="KW-0175">Coiled coil</keyword>
<dbReference type="Pfam" id="PF00319">
    <property type="entry name" value="SRF-TF"/>
    <property type="match status" value="1"/>
</dbReference>
<dbReference type="PROSITE" id="PS51297">
    <property type="entry name" value="K_BOX"/>
    <property type="match status" value="1"/>
</dbReference>
<dbReference type="GO" id="GO:0003700">
    <property type="term" value="F:DNA-binding transcription factor activity"/>
    <property type="evidence" value="ECO:0007669"/>
    <property type="project" value="InterPro"/>
</dbReference>
<feature type="domain" description="MADS-box" evidence="7">
    <location>
        <begin position="1"/>
        <end position="53"/>
    </location>
</feature>
<dbReference type="SUPFAM" id="SSF55455">
    <property type="entry name" value="SRF-like"/>
    <property type="match status" value="1"/>
</dbReference>
<keyword evidence="5" id="KW-0539">Nucleus</keyword>
<feature type="non-terminal residue" evidence="9">
    <location>
        <position position="1"/>
    </location>
</feature>
<proteinExistence type="evidence at transcript level"/>